<sequence>MSRNPVTVYGFINAKLRAKIGLMRQDRLSESLLKAASLVEAVGVLRDSRYHDVAQAYDQTGDLQQMELVLLQKEIEMYREVQKYLEGSPSDFVRQLLGKIEVDNLKNCIRLWYSSIIRHRPIRHRSGYLFKDEMLHQIDWTALINATAWDGVLSAVKQTPYWDLLKAFTVQNLEQDGLFTLECRLDRFWYDSVMQSTKALSKQDREVATSILLLEIDVRNLTILVRHGWYHHMEAEKLAVLLLPYGSVYASPDTQKYLAQSTEQRSPLPIINRYFPSLEQVQVEQTHLNVHPDEASVLENLKIEGFLAARRQSMYQKLLATDPFTIGLSLAYFFLCKEESTMIKAILNGKYYGYEEEYIRGVLG</sequence>
<dbReference type="InterPro" id="IPR002843">
    <property type="entry name" value="ATPase_V0-cplx_csu/dsu"/>
</dbReference>
<accession>A0ABY4DDY7</accession>
<dbReference type="InterPro" id="IPR044911">
    <property type="entry name" value="V-type_ATPase_csu/dsu_dom_3"/>
</dbReference>
<dbReference type="InterPro" id="IPR036079">
    <property type="entry name" value="ATPase_csu/dsu_sf"/>
</dbReference>
<dbReference type="EMBL" id="CP094929">
    <property type="protein sequence ID" value="UOM52400.1"/>
    <property type="molecule type" value="Genomic_DNA"/>
</dbReference>
<name>A0ABY4DDY7_9SPIR</name>
<keyword evidence="4" id="KW-1185">Reference proteome</keyword>
<evidence type="ECO:0000313" key="3">
    <source>
        <dbReference type="EMBL" id="UOM52400.1"/>
    </source>
</evidence>
<organism evidence="3 4">
    <name type="scientific">Sphaerochaeta associata</name>
    <dbReference type="NCBI Taxonomy" id="1129264"/>
    <lineage>
        <taxon>Bacteria</taxon>
        <taxon>Pseudomonadati</taxon>
        <taxon>Spirochaetota</taxon>
        <taxon>Spirochaetia</taxon>
        <taxon>Spirochaetales</taxon>
        <taxon>Sphaerochaetaceae</taxon>
        <taxon>Sphaerochaeta</taxon>
    </lineage>
</organism>
<evidence type="ECO:0000313" key="4">
    <source>
        <dbReference type="Proteomes" id="UP000829708"/>
    </source>
</evidence>
<gene>
    <name evidence="3" type="ORF">MUG09_06410</name>
</gene>
<keyword evidence="2" id="KW-0406">Ion transport</keyword>
<evidence type="ECO:0000256" key="1">
    <source>
        <dbReference type="ARBA" id="ARBA00022448"/>
    </source>
</evidence>
<dbReference type="Gene3D" id="1.10.132.50">
    <property type="entry name" value="ATP synthase (C/AC39) subunit, domain 3"/>
    <property type="match status" value="3"/>
</dbReference>
<reference evidence="4" key="1">
    <citation type="journal article" date="2024" name="J Bioinform Genom">
        <title>Complete genome sequence of the type strain bacterium Sphaerochaeta associata GLS2t (VKM B-2742)t.</title>
        <authorList>
            <person name="Troshina O.Y."/>
            <person name="Tepeeva A.N."/>
            <person name="Arzamasceva V.O."/>
            <person name="Whitman W.B."/>
            <person name="Varghese N."/>
            <person name="Shapiro N."/>
            <person name="Woyke T."/>
            <person name="Kripides N.C."/>
            <person name="Vasilenko O.V."/>
        </authorList>
    </citation>
    <scope>NUCLEOTIDE SEQUENCE [LARGE SCALE GENOMIC DNA]</scope>
    <source>
        <strain evidence="4">GLS2T</strain>
    </source>
</reference>
<dbReference type="Proteomes" id="UP000829708">
    <property type="component" value="Chromosome"/>
</dbReference>
<keyword evidence="1" id="KW-0813">Transport</keyword>
<dbReference type="Pfam" id="PF01992">
    <property type="entry name" value="vATP-synt_AC39"/>
    <property type="match status" value="1"/>
</dbReference>
<dbReference type="PANTHER" id="PTHR38682">
    <property type="entry name" value="V-TYPE ATP SYNTHASE SUBUNIT C"/>
    <property type="match status" value="1"/>
</dbReference>
<evidence type="ECO:0000256" key="2">
    <source>
        <dbReference type="ARBA" id="ARBA00023065"/>
    </source>
</evidence>
<dbReference type="PANTHER" id="PTHR38682:SF1">
    <property type="entry name" value="V-TYPE ATP SYNTHASE SUBUNIT C"/>
    <property type="match status" value="1"/>
</dbReference>
<protein>
    <submittedName>
        <fullName evidence="3">V-type ATPase subunit</fullName>
    </submittedName>
</protein>
<dbReference type="InterPro" id="IPR050873">
    <property type="entry name" value="V-ATPase_V0D/AC39_subunit"/>
</dbReference>
<proteinExistence type="predicted"/>
<dbReference type="SUPFAM" id="SSF103486">
    <property type="entry name" value="V-type ATP synthase subunit C"/>
    <property type="match status" value="1"/>
</dbReference>
<dbReference type="RefSeq" id="WP_244774652.1">
    <property type="nucleotide sequence ID" value="NZ_CP094929.1"/>
</dbReference>